<keyword evidence="15" id="KW-1185">Reference proteome</keyword>
<dbReference type="Gene3D" id="1.10.510.10">
    <property type="entry name" value="Transferase(Phosphotransferase) domain 1"/>
    <property type="match status" value="1"/>
</dbReference>
<dbReference type="Gene3D" id="3.80.10.10">
    <property type="entry name" value="Ribonuclease Inhibitor"/>
    <property type="match status" value="1"/>
</dbReference>
<dbReference type="InterPro" id="IPR032675">
    <property type="entry name" value="LRR_dom_sf"/>
</dbReference>
<feature type="signal peptide" evidence="12">
    <location>
        <begin position="1"/>
        <end position="31"/>
    </location>
</feature>
<dbReference type="Proteomes" id="UP001497457">
    <property type="component" value="Unassembled WGS sequence"/>
</dbReference>
<evidence type="ECO:0000256" key="10">
    <source>
        <dbReference type="SAM" id="MobiDB-lite"/>
    </source>
</evidence>
<dbReference type="SUPFAM" id="SSF56112">
    <property type="entry name" value="Protein kinase-like (PK-like)"/>
    <property type="match status" value="1"/>
</dbReference>
<organism evidence="14 15">
    <name type="scientific">Urochloa decumbens</name>
    <dbReference type="NCBI Taxonomy" id="240449"/>
    <lineage>
        <taxon>Eukaryota</taxon>
        <taxon>Viridiplantae</taxon>
        <taxon>Streptophyta</taxon>
        <taxon>Embryophyta</taxon>
        <taxon>Tracheophyta</taxon>
        <taxon>Spermatophyta</taxon>
        <taxon>Magnoliopsida</taxon>
        <taxon>Liliopsida</taxon>
        <taxon>Poales</taxon>
        <taxon>Poaceae</taxon>
        <taxon>PACMAD clade</taxon>
        <taxon>Panicoideae</taxon>
        <taxon>Panicodae</taxon>
        <taxon>Paniceae</taxon>
        <taxon>Melinidinae</taxon>
        <taxon>Urochloa</taxon>
    </lineage>
</organism>
<dbReference type="EMBL" id="CAXIPR030004065">
    <property type="protein sequence ID" value="CAM0150927.1"/>
    <property type="molecule type" value="Genomic_DNA"/>
</dbReference>
<evidence type="ECO:0000256" key="11">
    <source>
        <dbReference type="SAM" id="Phobius"/>
    </source>
</evidence>
<keyword evidence="6" id="KW-0547">Nucleotide-binding</keyword>
<keyword evidence="2" id="KW-0433">Leucine-rich repeat</keyword>
<name>A0ABC9HA95_9POAL</name>
<evidence type="ECO:0000313" key="15">
    <source>
        <dbReference type="Proteomes" id="UP001497457"/>
    </source>
</evidence>
<reference evidence="14 15" key="1">
    <citation type="submission" date="2024-10" db="EMBL/GenBank/DDBJ databases">
        <authorList>
            <person name="Ryan C."/>
        </authorList>
    </citation>
    <scope>NUCLEOTIDE SEQUENCE [LARGE SCALE GENOMIC DNA]</scope>
</reference>
<dbReference type="Pfam" id="PF08263">
    <property type="entry name" value="LRRNT_2"/>
    <property type="match status" value="1"/>
</dbReference>
<evidence type="ECO:0000256" key="5">
    <source>
        <dbReference type="ARBA" id="ARBA00022737"/>
    </source>
</evidence>
<keyword evidence="9 11" id="KW-0472">Membrane</keyword>
<dbReference type="InterPro" id="IPR001611">
    <property type="entry name" value="Leu-rich_rpt"/>
</dbReference>
<keyword evidence="3 11" id="KW-0812">Transmembrane</keyword>
<protein>
    <recommendedName>
        <fullName evidence="13">Protein kinase domain-containing protein</fullName>
    </recommendedName>
</protein>
<dbReference type="FunFam" id="3.80.10.10:FF:000234">
    <property type="entry name" value="Probable inactive receptor kinase RLK902"/>
    <property type="match status" value="1"/>
</dbReference>
<accession>A0ABC9HA95</accession>
<dbReference type="PANTHER" id="PTHR48010:SF7">
    <property type="entry name" value="OS09G0400500 PROTEIN"/>
    <property type="match status" value="1"/>
</dbReference>
<evidence type="ECO:0000256" key="2">
    <source>
        <dbReference type="ARBA" id="ARBA00022614"/>
    </source>
</evidence>
<feature type="chain" id="PRO_5044823598" description="Protein kinase domain-containing protein" evidence="12">
    <location>
        <begin position="32"/>
        <end position="676"/>
    </location>
</feature>
<dbReference type="InterPro" id="IPR050994">
    <property type="entry name" value="At_inactive_RLKs"/>
</dbReference>
<keyword evidence="5" id="KW-0677">Repeat</keyword>
<comment type="subcellular location">
    <subcellularLocation>
        <location evidence="1">Membrane</location>
    </subcellularLocation>
</comment>
<proteinExistence type="predicted"/>
<evidence type="ECO:0000256" key="1">
    <source>
        <dbReference type="ARBA" id="ARBA00004370"/>
    </source>
</evidence>
<comment type="caution">
    <text evidence="14">The sequence shown here is derived from an EMBL/GenBank/DDBJ whole genome shotgun (WGS) entry which is preliminary data.</text>
</comment>
<feature type="compositionally biased region" description="Pro residues" evidence="10">
    <location>
        <begin position="234"/>
        <end position="257"/>
    </location>
</feature>
<evidence type="ECO:0000256" key="3">
    <source>
        <dbReference type="ARBA" id="ARBA00022692"/>
    </source>
</evidence>
<dbReference type="Gene3D" id="3.30.200.20">
    <property type="entry name" value="Phosphorylase Kinase, domain 1"/>
    <property type="match status" value="1"/>
</dbReference>
<evidence type="ECO:0000256" key="7">
    <source>
        <dbReference type="ARBA" id="ARBA00022840"/>
    </source>
</evidence>
<evidence type="ECO:0000259" key="13">
    <source>
        <dbReference type="PROSITE" id="PS50011"/>
    </source>
</evidence>
<dbReference type="Pfam" id="PF07714">
    <property type="entry name" value="PK_Tyr_Ser-Thr"/>
    <property type="match status" value="1"/>
</dbReference>
<evidence type="ECO:0000256" key="12">
    <source>
        <dbReference type="SAM" id="SignalP"/>
    </source>
</evidence>
<dbReference type="Pfam" id="PF13855">
    <property type="entry name" value="LRR_8"/>
    <property type="match status" value="1"/>
</dbReference>
<evidence type="ECO:0000313" key="14">
    <source>
        <dbReference type="EMBL" id="CAM0150927.1"/>
    </source>
</evidence>
<evidence type="ECO:0000256" key="4">
    <source>
        <dbReference type="ARBA" id="ARBA00022729"/>
    </source>
</evidence>
<evidence type="ECO:0000256" key="9">
    <source>
        <dbReference type="ARBA" id="ARBA00023136"/>
    </source>
</evidence>
<keyword evidence="4 12" id="KW-0732">Signal</keyword>
<dbReference type="GO" id="GO:0016020">
    <property type="term" value="C:membrane"/>
    <property type="evidence" value="ECO:0007669"/>
    <property type="project" value="UniProtKB-SubCell"/>
</dbReference>
<feature type="transmembrane region" description="Helical" evidence="11">
    <location>
        <begin position="271"/>
        <end position="294"/>
    </location>
</feature>
<evidence type="ECO:0000256" key="8">
    <source>
        <dbReference type="ARBA" id="ARBA00022989"/>
    </source>
</evidence>
<feature type="region of interest" description="Disordered" evidence="10">
    <location>
        <begin position="232"/>
        <end position="263"/>
    </location>
</feature>
<dbReference type="GO" id="GO:0005524">
    <property type="term" value="F:ATP binding"/>
    <property type="evidence" value="ECO:0007669"/>
    <property type="project" value="UniProtKB-KW"/>
</dbReference>
<dbReference type="PROSITE" id="PS50011">
    <property type="entry name" value="PROTEIN_KINASE_DOM"/>
    <property type="match status" value="1"/>
</dbReference>
<dbReference type="PANTHER" id="PTHR48010">
    <property type="entry name" value="OS05G0588300 PROTEIN"/>
    <property type="match status" value="1"/>
</dbReference>
<keyword evidence="7" id="KW-0067">ATP-binding</keyword>
<dbReference type="InterPro" id="IPR013210">
    <property type="entry name" value="LRR_N_plant-typ"/>
</dbReference>
<sequence>MRRGAASAASLTTRLLAVALCLSALAPRAAPDLAADRAALLAFRAAVGPHLPWDPSGASSPCGWRGVGCDAAGTRVVSLKLPGSSLAGAVPAGTVGNLTALRALSLRLNALSGGIPDDIGRCGELRYLYLHGNRLDGDIPEGFFGLRLLQRLDLSGNQLSGAVSPEFNKLARLATLYLENNSLNGTLPADLDLTKLQQFNVSGNANLTGSVPASLAGQPASAFGNTGLCGGPLKPCPTPPPPPPSPPSPPTPPPPPAAANESKSGKLSAGAIAGIAAGAAVAFLVLLAAILFLCSRCRRTKAERSAGTMAADADVSGSPPISVTVASVDNKSATATKRSSAHATAGGGGGNAKKLVFLGAAPDAPYDLESLLHSSAEVIGKGWLGTTYRATLEGGTATVAVKRLRSAPIPEREFRHAVAALGALRHESLVPLRAYFYSRDEKLLVYDFAAGAGSLCSLLHGGGGDGASPARLDFTSRARIALAAARAVAFIHGASGGGGGARSCHGNIKSSNVLVTAARDGAYVTDHGLLQLIGAHVPLKRVTGYRAPELADPRRVSREADVYAFGVLLLEVLTGKPPVNAVPGSGGGGDDGVDLPRWVRAVVEEEWTAEVFDASVAVEERVEEEMVRMLQLAVECTEDRPDRRPAMAEVAARIEHVVDSALRKSETDDDFHSISP</sequence>
<evidence type="ECO:0000256" key="6">
    <source>
        <dbReference type="ARBA" id="ARBA00022741"/>
    </source>
</evidence>
<dbReference type="SUPFAM" id="SSF52058">
    <property type="entry name" value="L domain-like"/>
    <property type="match status" value="1"/>
</dbReference>
<dbReference type="InterPro" id="IPR001245">
    <property type="entry name" value="Ser-Thr/Tyr_kinase_cat_dom"/>
</dbReference>
<dbReference type="AlphaFoldDB" id="A0ABC9HA95"/>
<keyword evidence="8 11" id="KW-1133">Transmembrane helix</keyword>
<dbReference type="InterPro" id="IPR011009">
    <property type="entry name" value="Kinase-like_dom_sf"/>
</dbReference>
<feature type="domain" description="Protein kinase" evidence="13">
    <location>
        <begin position="373"/>
        <end position="659"/>
    </location>
</feature>
<gene>
    <name evidence="14" type="ORF">URODEC1_LOCUS123964</name>
</gene>
<dbReference type="InterPro" id="IPR000719">
    <property type="entry name" value="Prot_kinase_dom"/>
</dbReference>